<dbReference type="InterPro" id="IPR011008">
    <property type="entry name" value="Dimeric_a/b-barrel"/>
</dbReference>
<dbReference type="InterPro" id="IPR000485">
    <property type="entry name" value="AsnC-type_HTH_dom"/>
</dbReference>
<evidence type="ECO:0000256" key="1">
    <source>
        <dbReference type="ARBA" id="ARBA00023015"/>
    </source>
</evidence>
<keyword evidence="1" id="KW-0805">Transcription regulation</keyword>
<dbReference type="PROSITE" id="PS50956">
    <property type="entry name" value="HTH_ASNC_2"/>
    <property type="match status" value="1"/>
</dbReference>
<keyword evidence="6" id="KW-1185">Reference proteome</keyword>
<dbReference type="SUPFAM" id="SSF54909">
    <property type="entry name" value="Dimeric alpha+beta barrel"/>
    <property type="match status" value="1"/>
</dbReference>
<proteinExistence type="predicted"/>
<keyword evidence="3" id="KW-0804">Transcription</keyword>
<dbReference type="GO" id="GO:0043565">
    <property type="term" value="F:sequence-specific DNA binding"/>
    <property type="evidence" value="ECO:0007669"/>
    <property type="project" value="InterPro"/>
</dbReference>
<dbReference type="GO" id="GO:0043200">
    <property type="term" value="P:response to amino acid"/>
    <property type="evidence" value="ECO:0007669"/>
    <property type="project" value="TreeGrafter"/>
</dbReference>
<dbReference type="InterPro" id="IPR011991">
    <property type="entry name" value="ArsR-like_HTH"/>
</dbReference>
<dbReference type="Gene3D" id="3.30.70.920">
    <property type="match status" value="1"/>
</dbReference>
<protein>
    <submittedName>
        <fullName evidence="5">AsnC family transcriptional regulator</fullName>
    </submittedName>
</protein>
<feature type="domain" description="HTH asnC-type" evidence="4">
    <location>
        <begin position="7"/>
        <end position="68"/>
    </location>
</feature>
<sequence>MNASVEIDGFDLRLLDALQEDGARTNQQLADLVRLSPSQVSRRRQRLEEAGLIRRYRADLDASRLGFGVAVFIFVSLATHSGLNARRFADLVRAMPEVQEAHAMTGDADYLLKLVVRDLKGLSTLVNEVLLPHESVARVRSSIVLETLKDDPRLPLTGR</sequence>
<dbReference type="Pfam" id="PF13412">
    <property type="entry name" value="HTH_24"/>
    <property type="match status" value="1"/>
</dbReference>
<dbReference type="GO" id="GO:0006355">
    <property type="term" value="P:regulation of DNA-templated transcription"/>
    <property type="evidence" value="ECO:0007669"/>
    <property type="project" value="UniProtKB-ARBA"/>
</dbReference>
<evidence type="ECO:0000256" key="2">
    <source>
        <dbReference type="ARBA" id="ARBA00023125"/>
    </source>
</evidence>
<evidence type="ECO:0000259" key="4">
    <source>
        <dbReference type="PROSITE" id="PS50956"/>
    </source>
</evidence>
<dbReference type="OrthoDB" id="9803143at2"/>
<accession>A0A2T4Z3C2</accession>
<dbReference type="SUPFAM" id="SSF46785">
    <property type="entry name" value="Winged helix' DNA-binding domain"/>
    <property type="match status" value="1"/>
</dbReference>
<dbReference type="InterPro" id="IPR019888">
    <property type="entry name" value="Tscrpt_reg_AsnC-like"/>
</dbReference>
<dbReference type="InterPro" id="IPR019887">
    <property type="entry name" value="Tscrpt_reg_AsnC/Lrp_C"/>
</dbReference>
<evidence type="ECO:0000313" key="6">
    <source>
        <dbReference type="Proteomes" id="UP000241808"/>
    </source>
</evidence>
<gene>
    <name evidence="5" type="ORF">C8P69_105396</name>
</gene>
<dbReference type="RefSeq" id="WP_108178072.1">
    <property type="nucleotide sequence ID" value="NZ_PZZL01000005.1"/>
</dbReference>
<organism evidence="5 6">
    <name type="scientific">Phreatobacter oligotrophus</name>
    <dbReference type="NCBI Taxonomy" id="1122261"/>
    <lineage>
        <taxon>Bacteria</taxon>
        <taxon>Pseudomonadati</taxon>
        <taxon>Pseudomonadota</taxon>
        <taxon>Alphaproteobacteria</taxon>
        <taxon>Hyphomicrobiales</taxon>
        <taxon>Phreatobacteraceae</taxon>
        <taxon>Phreatobacter</taxon>
    </lineage>
</organism>
<keyword evidence="2" id="KW-0238">DNA-binding</keyword>
<dbReference type="Proteomes" id="UP000241808">
    <property type="component" value="Unassembled WGS sequence"/>
</dbReference>
<evidence type="ECO:0000313" key="5">
    <source>
        <dbReference type="EMBL" id="PTM55243.1"/>
    </source>
</evidence>
<reference evidence="5 6" key="1">
    <citation type="submission" date="2018-04" db="EMBL/GenBank/DDBJ databases">
        <title>Genomic Encyclopedia of Archaeal and Bacterial Type Strains, Phase II (KMG-II): from individual species to whole genera.</title>
        <authorList>
            <person name="Goeker M."/>
        </authorList>
    </citation>
    <scope>NUCLEOTIDE SEQUENCE [LARGE SCALE GENOMIC DNA]</scope>
    <source>
        <strain evidence="5 6">DSM 25521</strain>
    </source>
</reference>
<dbReference type="GO" id="GO:0005829">
    <property type="term" value="C:cytosol"/>
    <property type="evidence" value="ECO:0007669"/>
    <property type="project" value="TreeGrafter"/>
</dbReference>
<dbReference type="InterPro" id="IPR036390">
    <property type="entry name" value="WH_DNA-bd_sf"/>
</dbReference>
<dbReference type="AlphaFoldDB" id="A0A2T4Z3C2"/>
<evidence type="ECO:0000256" key="3">
    <source>
        <dbReference type="ARBA" id="ARBA00023163"/>
    </source>
</evidence>
<comment type="caution">
    <text evidence="5">The sequence shown here is derived from an EMBL/GenBank/DDBJ whole genome shotgun (WGS) entry which is preliminary data.</text>
</comment>
<dbReference type="PANTHER" id="PTHR30154:SF46">
    <property type="entry name" value="TRANSCRIPTIONAL REGULATORY PROTEIN"/>
    <property type="match status" value="1"/>
</dbReference>
<dbReference type="Pfam" id="PF01037">
    <property type="entry name" value="AsnC_trans_reg"/>
    <property type="match status" value="1"/>
</dbReference>
<dbReference type="PANTHER" id="PTHR30154">
    <property type="entry name" value="LEUCINE-RESPONSIVE REGULATORY PROTEIN"/>
    <property type="match status" value="1"/>
</dbReference>
<dbReference type="CDD" id="cd00090">
    <property type="entry name" value="HTH_ARSR"/>
    <property type="match status" value="1"/>
</dbReference>
<name>A0A2T4Z3C2_9HYPH</name>
<dbReference type="InterPro" id="IPR036388">
    <property type="entry name" value="WH-like_DNA-bd_sf"/>
</dbReference>
<dbReference type="SMART" id="SM00344">
    <property type="entry name" value="HTH_ASNC"/>
    <property type="match status" value="1"/>
</dbReference>
<dbReference type="Gene3D" id="1.10.10.10">
    <property type="entry name" value="Winged helix-like DNA-binding domain superfamily/Winged helix DNA-binding domain"/>
    <property type="match status" value="1"/>
</dbReference>
<dbReference type="PRINTS" id="PR00033">
    <property type="entry name" value="HTHASNC"/>
</dbReference>
<dbReference type="EMBL" id="PZZL01000005">
    <property type="protein sequence ID" value="PTM55243.1"/>
    <property type="molecule type" value="Genomic_DNA"/>
</dbReference>